<dbReference type="Pfam" id="PF17676">
    <property type="entry name" value="Peptidase_S66C"/>
    <property type="match status" value="1"/>
</dbReference>
<dbReference type="GO" id="GO:0006508">
    <property type="term" value="P:proteolysis"/>
    <property type="evidence" value="ECO:0007669"/>
    <property type="project" value="UniProtKB-KW"/>
</dbReference>
<dbReference type="InterPro" id="IPR027461">
    <property type="entry name" value="Carboxypeptidase_A_C_sf"/>
</dbReference>
<dbReference type="PANTHER" id="PTHR30237:SF2">
    <property type="entry name" value="MUREIN TETRAPEPTIDE CARBOXYPEPTIDASE"/>
    <property type="match status" value="1"/>
</dbReference>
<protein>
    <submittedName>
        <fullName evidence="10">Muramoyltetrapeptide carboxypeptidase</fullName>
    </submittedName>
</protein>
<dbReference type="InterPro" id="IPR040921">
    <property type="entry name" value="Peptidase_S66C"/>
</dbReference>
<keyword evidence="11" id="KW-1185">Reference proteome</keyword>
<dbReference type="EMBL" id="FNQE01000021">
    <property type="protein sequence ID" value="SDZ14504.1"/>
    <property type="molecule type" value="Genomic_DNA"/>
</dbReference>
<organism evidence="10 11">
    <name type="scientific">Proteiniborus ethanoligenes</name>
    <dbReference type="NCBI Taxonomy" id="415015"/>
    <lineage>
        <taxon>Bacteria</taxon>
        <taxon>Bacillati</taxon>
        <taxon>Bacillota</taxon>
        <taxon>Clostridia</taxon>
        <taxon>Eubacteriales</taxon>
        <taxon>Proteiniborus</taxon>
    </lineage>
</organism>
<evidence type="ECO:0000256" key="5">
    <source>
        <dbReference type="ARBA" id="ARBA00022825"/>
    </source>
</evidence>
<dbReference type="OrthoDB" id="9807329at2"/>
<dbReference type="STRING" id="415015.SAMN05660462_02018"/>
<comment type="similarity">
    <text evidence="1">Belongs to the peptidase S66 family.</text>
</comment>
<evidence type="ECO:0000256" key="3">
    <source>
        <dbReference type="ARBA" id="ARBA00022670"/>
    </source>
</evidence>
<dbReference type="InterPro" id="IPR003507">
    <property type="entry name" value="S66_fam"/>
</dbReference>
<accession>A0A1H3QLN7</accession>
<dbReference type="GO" id="GO:0008236">
    <property type="term" value="F:serine-type peptidase activity"/>
    <property type="evidence" value="ECO:0007669"/>
    <property type="project" value="UniProtKB-KW"/>
</dbReference>
<dbReference type="Pfam" id="PF02016">
    <property type="entry name" value="Peptidase_S66"/>
    <property type="match status" value="1"/>
</dbReference>
<keyword evidence="5" id="KW-0720">Serine protease</keyword>
<feature type="active site" description="Charge relay system" evidence="6">
    <location>
        <position position="209"/>
    </location>
</feature>
<feature type="active site" description="Nucleophile" evidence="6">
    <location>
        <position position="109"/>
    </location>
</feature>
<keyword evidence="4" id="KW-0378">Hydrolase</keyword>
<feature type="domain" description="LD-carboxypeptidase C-terminal" evidence="9">
    <location>
        <begin position="178"/>
        <end position="294"/>
    </location>
</feature>
<dbReference type="Proteomes" id="UP000198625">
    <property type="component" value="Unassembled WGS sequence"/>
</dbReference>
<dbReference type="GO" id="GO:0004180">
    <property type="term" value="F:carboxypeptidase activity"/>
    <property type="evidence" value="ECO:0007669"/>
    <property type="project" value="UniProtKB-KW"/>
</dbReference>
<feature type="domain" description="LD-carboxypeptidase N-terminal" evidence="8">
    <location>
        <begin position="13"/>
        <end position="128"/>
    </location>
</feature>
<dbReference type="RefSeq" id="WP_091730646.1">
    <property type="nucleotide sequence ID" value="NZ_FNQE01000021.1"/>
</dbReference>
<dbReference type="InterPro" id="IPR040449">
    <property type="entry name" value="Peptidase_S66_N"/>
</dbReference>
<evidence type="ECO:0000313" key="10">
    <source>
        <dbReference type="EMBL" id="SDZ14504.1"/>
    </source>
</evidence>
<gene>
    <name evidence="10" type="ORF">SAMN05660462_02018</name>
</gene>
<evidence type="ECO:0000256" key="2">
    <source>
        <dbReference type="ARBA" id="ARBA00022645"/>
    </source>
</evidence>
<name>A0A1H3QLN7_9FIRM</name>
<evidence type="ECO:0000259" key="9">
    <source>
        <dbReference type="Pfam" id="PF17676"/>
    </source>
</evidence>
<evidence type="ECO:0000256" key="6">
    <source>
        <dbReference type="PIRSR" id="PIRSR028757-1"/>
    </source>
</evidence>
<dbReference type="PIRSF" id="PIRSF028757">
    <property type="entry name" value="LD-carboxypeptidase"/>
    <property type="match status" value="1"/>
</dbReference>
<dbReference type="InterPro" id="IPR027478">
    <property type="entry name" value="LdcA_N"/>
</dbReference>
<evidence type="ECO:0000256" key="1">
    <source>
        <dbReference type="ARBA" id="ARBA00010233"/>
    </source>
</evidence>
<keyword evidence="3" id="KW-0645">Protease</keyword>
<dbReference type="PANTHER" id="PTHR30237">
    <property type="entry name" value="MURAMOYLTETRAPEPTIDE CARBOXYPEPTIDASE"/>
    <property type="match status" value="1"/>
</dbReference>
<evidence type="ECO:0000256" key="4">
    <source>
        <dbReference type="ARBA" id="ARBA00022801"/>
    </source>
</evidence>
<keyword evidence="2 10" id="KW-0121">Carboxypeptidase</keyword>
<dbReference type="SUPFAM" id="SSF141986">
    <property type="entry name" value="LD-carboxypeptidase A C-terminal domain-like"/>
    <property type="match status" value="1"/>
</dbReference>
<evidence type="ECO:0000256" key="7">
    <source>
        <dbReference type="SAM" id="MobiDB-lite"/>
    </source>
</evidence>
<feature type="active site" description="Charge relay system" evidence="6">
    <location>
        <position position="279"/>
    </location>
</feature>
<dbReference type="Gene3D" id="3.50.30.60">
    <property type="entry name" value="LD-carboxypeptidase A C-terminal domain-like"/>
    <property type="match status" value="1"/>
</dbReference>
<feature type="region of interest" description="Disordered" evidence="7">
    <location>
        <begin position="1"/>
        <end position="24"/>
    </location>
</feature>
<evidence type="ECO:0000259" key="8">
    <source>
        <dbReference type="Pfam" id="PF02016"/>
    </source>
</evidence>
<dbReference type="Gene3D" id="3.40.50.10740">
    <property type="entry name" value="Class I glutamine amidotransferase-like"/>
    <property type="match status" value="1"/>
</dbReference>
<evidence type="ECO:0000313" key="11">
    <source>
        <dbReference type="Proteomes" id="UP000198625"/>
    </source>
</evidence>
<reference evidence="10 11" key="1">
    <citation type="submission" date="2016-10" db="EMBL/GenBank/DDBJ databases">
        <authorList>
            <person name="de Groot N.N."/>
        </authorList>
    </citation>
    <scope>NUCLEOTIDE SEQUENCE [LARGE SCALE GENOMIC DNA]</scope>
    <source>
        <strain evidence="10 11">DSM 21650</strain>
    </source>
</reference>
<dbReference type="CDD" id="cd07025">
    <property type="entry name" value="Peptidase_S66"/>
    <property type="match status" value="1"/>
</dbReference>
<sequence length="305" mass="33518">MIRPKPLKKGDTIGLVGTSSPTPPERIKPAIEAMEALGLNVVLGESCYATHGYLSGKDELRARDINMMFQNPSISGVFSIRGGYGSARILSLLDFQMIKSNPKIFAGYSDVTSLHIAFNQICNMVTFHSPMPSTELYNNVDSYTMDSYIDNIFSENPLGLIKNPEGIELKTLVKGEGEGILIGGNLSLLAASIGTKYEIDTKGKILFIEEVDEEPYRIDRMLLQLKEAGKLKDAEGIILGAWTNCTSKEPEKSLSLMEIFKELIAPENKPTIYNFKCGHCLPTATLPLGSRARIDGEKTSIYVID</sequence>
<dbReference type="AlphaFoldDB" id="A0A1H3QLN7"/>
<dbReference type="InterPro" id="IPR029062">
    <property type="entry name" value="Class_I_gatase-like"/>
</dbReference>
<proteinExistence type="inferred from homology"/>
<dbReference type="SUPFAM" id="SSF52317">
    <property type="entry name" value="Class I glutamine amidotransferase-like"/>
    <property type="match status" value="1"/>
</dbReference>